<protein>
    <submittedName>
        <fullName evidence="7">Cornichon</fullName>
    </submittedName>
</protein>
<evidence type="ECO:0000313" key="8">
    <source>
        <dbReference type="Proteomes" id="UP000193920"/>
    </source>
</evidence>
<dbReference type="AlphaFoldDB" id="A0A1Y2B708"/>
<dbReference type="Proteomes" id="UP000193920">
    <property type="component" value="Unassembled WGS sequence"/>
</dbReference>
<feature type="transmembrane region" description="Helical" evidence="6">
    <location>
        <begin position="111"/>
        <end position="132"/>
    </location>
</feature>
<comment type="similarity">
    <text evidence="2">Belongs to the cornichon family.</text>
</comment>
<evidence type="ECO:0000313" key="7">
    <source>
        <dbReference type="EMBL" id="ORY30623.1"/>
    </source>
</evidence>
<dbReference type="STRING" id="1754190.A0A1Y2B708"/>
<keyword evidence="8" id="KW-1185">Reference proteome</keyword>
<evidence type="ECO:0000256" key="2">
    <source>
        <dbReference type="ARBA" id="ARBA00010095"/>
    </source>
</evidence>
<feature type="transmembrane region" description="Helical" evidence="6">
    <location>
        <begin position="7"/>
        <end position="29"/>
    </location>
</feature>
<dbReference type="EMBL" id="MCOG01000173">
    <property type="protein sequence ID" value="ORY30623.1"/>
    <property type="molecule type" value="Genomic_DNA"/>
</dbReference>
<evidence type="ECO:0000256" key="4">
    <source>
        <dbReference type="ARBA" id="ARBA00022989"/>
    </source>
</evidence>
<reference evidence="7 8" key="1">
    <citation type="submission" date="2016-08" db="EMBL/GenBank/DDBJ databases">
        <title>A Parts List for Fungal Cellulosomes Revealed by Comparative Genomics.</title>
        <authorList>
            <consortium name="DOE Joint Genome Institute"/>
            <person name="Haitjema C.H."/>
            <person name="Gilmore S.P."/>
            <person name="Henske J.K."/>
            <person name="Solomon K.V."/>
            <person name="De Groot R."/>
            <person name="Kuo A."/>
            <person name="Mondo S.J."/>
            <person name="Salamov A.A."/>
            <person name="Labutti K."/>
            <person name="Zhao Z."/>
            <person name="Chiniquy J."/>
            <person name="Barry K."/>
            <person name="Brewer H.M."/>
            <person name="Purvine S.O."/>
            <person name="Wright A.T."/>
            <person name="Boxma B."/>
            <person name="Van Alen T."/>
            <person name="Hackstein J.H."/>
            <person name="Baker S.E."/>
            <person name="Grigoriev I.V."/>
            <person name="O'Malley M.A."/>
        </authorList>
    </citation>
    <scope>NUCLEOTIDE SEQUENCE [LARGE SCALE GENOMIC DNA]</scope>
    <source>
        <strain evidence="7 8">G1</strain>
    </source>
</reference>
<dbReference type="PANTHER" id="PTHR12290">
    <property type="entry name" value="CORNICHON-RELATED"/>
    <property type="match status" value="1"/>
</dbReference>
<evidence type="ECO:0000256" key="3">
    <source>
        <dbReference type="ARBA" id="ARBA00022692"/>
    </source>
</evidence>
<name>A0A1Y2B708_9FUNG</name>
<keyword evidence="5 6" id="KW-0472">Membrane</keyword>
<dbReference type="Pfam" id="PF03311">
    <property type="entry name" value="Cornichon"/>
    <property type="match status" value="1"/>
</dbReference>
<evidence type="ECO:0000256" key="5">
    <source>
        <dbReference type="ARBA" id="ARBA00023136"/>
    </source>
</evidence>
<dbReference type="InterPro" id="IPR003377">
    <property type="entry name" value="Cornichon"/>
</dbReference>
<dbReference type="InterPro" id="IPR033466">
    <property type="entry name" value="Cornichon_conserved"/>
</dbReference>
<evidence type="ECO:0000256" key="1">
    <source>
        <dbReference type="ARBA" id="ARBA00004141"/>
    </source>
</evidence>
<proteinExistence type="inferred from homology"/>
<dbReference type="GO" id="GO:0016192">
    <property type="term" value="P:vesicle-mediated transport"/>
    <property type="evidence" value="ECO:0007669"/>
    <property type="project" value="InterPro"/>
</dbReference>
<dbReference type="SMART" id="SM01398">
    <property type="entry name" value="Cornichon"/>
    <property type="match status" value="1"/>
</dbReference>
<gene>
    <name evidence="7" type="ORF">LY90DRAFT_424048</name>
</gene>
<keyword evidence="3 6" id="KW-0812">Transmembrane</keyword>
<comment type="caution">
    <text evidence="7">The sequence shown here is derived from an EMBL/GenBank/DDBJ whole genome shotgun (WGS) entry which is preliminary data.</text>
</comment>
<feature type="transmembrane region" description="Helical" evidence="6">
    <location>
        <begin position="54"/>
        <end position="82"/>
    </location>
</feature>
<comment type="subcellular location">
    <subcellularLocation>
        <location evidence="1">Membrane</location>
        <topology evidence="1">Multi-pass membrane protein</topology>
    </subcellularLocation>
</comment>
<keyword evidence="4 6" id="KW-1133">Transmembrane helix</keyword>
<dbReference type="PROSITE" id="PS01340">
    <property type="entry name" value="CORNICHON"/>
    <property type="match status" value="1"/>
</dbReference>
<dbReference type="GO" id="GO:0016020">
    <property type="term" value="C:membrane"/>
    <property type="evidence" value="ECO:0007669"/>
    <property type="project" value="UniProtKB-SubCell"/>
</dbReference>
<evidence type="ECO:0000256" key="6">
    <source>
        <dbReference type="SAM" id="Phobius"/>
    </source>
</evidence>
<dbReference type="OrthoDB" id="434393at2759"/>
<accession>A0A1Y2B708</accession>
<sequence length="134" mass="16179">MGWEAFLFIFAAIISALLLFIMVYFIIMFSDLECDYINPIDLCTRLNEFVLPNYIAHAVLSLMFLFTGKWIIFLFNVPLLWYNIKRYLDNKHLFDATEIFRTLSYDKKESFIKLLFFFISFFLCKFILQLLIFR</sequence>
<organism evidence="7 8">
    <name type="scientific">Neocallimastix californiae</name>
    <dbReference type="NCBI Taxonomy" id="1754190"/>
    <lineage>
        <taxon>Eukaryota</taxon>
        <taxon>Fungi</taxon>
        <taxon>Fungi incertae sedis</taxon>
        <taxon>Chytridiomycota</taxon>
        <taxon>Chytridiomycota incertae sedis</taxon>
        <taxon>Neocallimastigomycetes</taxon>
        <taxon>Neocallimastigales</taxon>
        <taxon>Neocallimastigaceae</taxon>
        <taxon>Neocallimastix</taxon>
    </lineage>
</organism>